<proteinExistence type="predicted"/>
<evidence type="ECO:0000313" key="2">
    <source>
        <dbReference type="Proteomes" id="UP001139486"/>
    </source>
</evidence>
<reference evidence="1" key="1">
    <citation type="submission" date="2022-05" db="EMBL/GenBank/DDBJ databases">
        <title>Sphingomonas sp. strain RP10 Genome sequencing and assembly.</title>
        <authorList>
            <person name="Kim I."/>
        </authorList>
    </citation>
    <scope>NUCLEOTIDE SEQUENCE</scope>
    <source>
        <strain evidence="1">RP10</strain>
    </source>
</reference>
<protein>
    <submittedName>
        <fullName evidence="1">Uncharacterized protein</fullName>
    </submittedName>
</protein>
<dbReference type="Proteomes" id="UP001139486">
    <property type="component" value="Unassembled WGS sequence"/>
</dbReference>
<dbReference type="AlphaFoldDB" id="A0A9X2KRF5"/>
<accession>A0A9X2KRF5</accession>
<dbReference type="RefSeq" id="WP_254289550.1">
    <property type="nucleotide sequence ID" value="NZ_JAMLDY010000013.1"/>
</dbReference>
<evidence type="ECO:0000313" key="1">
    <source>
        <dbReference type="EMBL" id="MCP3735551.1"/>
    </source>
</evidence>
<keyword evidence="2" id="KW-1185">Reference proteome</keyword>
<sequence>MTRNDTPYWSDRSFVEAIRSIQADHPAAAAVHQQLCLLYTGRVLANLQHWPRA</sequence>
<dbReference type="EMBL" id="JAMLDY010000013">
    <property type="protein sequence ID" value="MCP3735551.1"/>
    <property type="molecule type" value="Genomic_DNA"/>
</dbReference>
<comment type="caution">
    <text evidence="1">The sequence shown here is derived from an EMBL/GenBank/DDBJ whole genome shotgun (WGS) entry which is preliminary data.</text>
</comment>
<gene>
    <name evidence="1" type="ORF">M9979_11780</name>
</gene>
<organism evidence="1 2">
    <name type="scientific">Sphingomonas liriopis</name>
    <dbReference type="NCBI Taxonomy" id="2949094"/>
    <lineage>
        <taxon>Bacteria</taxon>
        <taxon>Pseudomonadati</taxon>
        <taxon>Pseudomonadota</taxon>
        <taxon>Alphaproteobacteria</taxon>
        <taxon>Sphingomonadales</taxon>
        <taxon>Sphingomonadaceae</taxon>
        <taxon>Sphingomonas</taxon>
    </lineage>
</organism>
<name>A0A9X2KRF5_9SPHN</name>